<accession>A0A5N6S4H6</accession>
<name>A0A5N6S4H6_9BIFI</name>
<dbReference type="RefSeq" id="WP_162000684.1">
    <property type="nucleotide sequence ID" value="NZ_QDAG01000003.1"/>
</dbReference>
<gene>
    <name evidence="1" type="ORF">DDE84_04220</name>
</gene>
<evidence type="ECO:0000313" key="2">
    <source>
        <dbReference type="Proteomes" id="UP000325415"/>
    </source>
</evidence>
<comment type="caution">
    <text evidence="1">The sequence shown here is derived from an EMBL/GenBank/DDBJ whole genome shotgun (WGS) entry which is preliminary data.</text>
</comment>
<dbReference type="Proteomes" id="UP000325415">
    <property type="component" value="Unassembled WGS sequence"/>
</dbReference>
<dbReference type="GeneID" id="99062932"/>
<keyword evidence="2" id="KW-1185">Reference proteome</keyword>
<protein>
    <submittedName>
        <fullName evidence="1">Uncharacterized protein</fullName>
    </submittedName>
</protein>
<evidence type="ECO:0000313" key="1">
    <source>
        <dbReference type="EMBL" id="KAE8129274.1"/>
    </source>
</evidence>
<organism evidence="1 2">
    <name type="scientific">Bifidobacterium tibiigranuli</name>
    <dbReference type="NCBI Taxonomy" id="2172043"/>
    <lineage>
        <taxon>Bacteria</taxon>
        <taxon>Bacillati</taxon>
        <taxon>Actinomycetota</taxon>
        <taxon>Actinomycetes</taxon>
        <taxon>Bifidobacteriales</taxon>
        <taxon>Bifidobacteriaceae</taxon>
        <taxon>Bifidobacterium</taxon>
    </lineage>
</organism>
<sequence length="190" mass="21213">MALLPGLGHPVQGVAAHLRVAKHVEGLLELDPDSPLTVLVDGDAGEEFLVAQPPVQVFAPLVDVRDAHQQPERVFQVLPRFQILVVVRGDVVIDRLQRQTDPRLLTLEHIEGHRIRRTSLQQLEMLSFQLTAIHPLVQVRKAANRTVSRRFATVSGKSQYCVLSVVPCDCQYDHSLPSMRYWMTESAGCG</sequence>
<dbReference type="EMBL" id="QDAG01000003">
    <property type="protein sequence ID" value="KAE8129274.1"/>
    <property type="molecule type" value="Genomic_DNA"/>
</dbReference>
<dbReference type="AlphaFoldDB" id="A0A5N6S4H6"/>
<reference evidence="1 2" key="1">
    <citation type="submission" date="2018-04" db="EMBL/GenBank/DDBJ databases">
        <authorList>
            <person name="Eckel V.P."/>
            <person name="Vogel R.F."/>
        </authorList>
    </citation>
    <scope>NUCLEOTIDE SEQUENCE [LARGE SCALE GENOMIC DNA]</scope>
    <source>
        <strain evidence="2">TMW 2.1764</strain>
    </source>
</reference>
<proteinExistence type="predicted"/>